<evidence type="ECO:0000313" key="3">
    <source>
        <dbReference type="Proteomes" id="UP000467305"/>
    </source>
</evidence>
<gene>
    <name evidence="2" type="ORF">F7018_09195</name>
</gene>
<keyword evidence="1" id="KW-0472">Membrane</keyword>
<keyword evidence="3" id="KW-1185">Reference proteome</keyword>
<sequence>MKPILITILFLADFFLLPEVTINDSISYVSFIKTPQTSQDNSVRANKSIGYKYTTATDLKFSTIETKIESPKIKLTVSPLFKTVKTVITSENIKVDLASGFNGFNKLLLILFNGVIMISIVYVNITKKITENARLNLIFFNLFIIAVWICALILI</sequence>
<comment type="caution">
    <text evidence="2">The sequence shown here is derived from an EMBL/GenBank/DDBJ whole genome shotgun (WGS) entry which is preliminary data.</text>
</comment>
<evidence type="ECO:0000313" key="2">
    <source>
        <dbReference type="EMBL" id="KAB1158347.1"/>
    </source>
</evidence>
<dbReference type="RefSeq" id="WP_150899771.1">
    <property type="nucleotide sequence ID" value="NZ_WAAU01000013.1"/>
</dbReference>
<dbReference type="EMBL" id="WAAU01000013">
    <property type="protein sequence ID" value="KAB1158347.1"/>
    <property type="molecule type" value="Genomic_DNA"/>
</dbReference>
<evidence type="ECO:0000256" key="1">
    <source>
        <dbReference type="SAM" id="Phobius"/>
    </source>
</evidence>
<accession>A0A7J5AL60</accession>
<dbReference type="AlphaFoldDB" id="A0A7J5AL60"/>
<feature type="transmembrane region" description="Helical" evidence="1">
    <location>
        <begin position="107"/>
        <end position="125"/>
    </location>
</feature>
<name>A0A7J5AL60_9FLAO</name>
<reference evidence="2 3" key="1">
    <citation type="submission" date="2019-09" db="EMBL/GenBank/DDBJ databases">
        <authorList>
            <person name="Cao W.R."/>
        </authorList>
    </citation>
    <scope>NUCLEOTIDE SEQUENCE [LARGE SCALE GENOMIC DNA]</scope>
    <source>
        <strain evidence="3">a4</strain>
    </source>
</reference>
<keyword evidence="1" id="KW-0812">Transmembrane</keyword>
<protein>
    <submittedName>
        <fullName evidence="2">Uncharacterized protein</fullName>
    </submittedName>
</protein>
<proteinExistence type="predicted"/>
<organism evidence="2 3">
    <name type="scientific">Tenacibaculum aiptasiae</name>
    <dbReference type="NCBI Taxonomy" id="426481"/>
    <lineage>
        <taxon>Bacteria</taxon>
        <taxon>Pseudomonadati</taxon>
        <taxon>Bacteroidota</taxon>
        <taxon>Flavobacteriia</taxon>
        <taxon>Flavobacteriales</taxon>
        <taxon>Flavobacteriaceae</taxon>
        <taxon>Tenacibaculum</taxon>
    </lineage>
</organism>
<keyword evidence="1" id="KW-1133">Transmembrane helix</keyword>
<dbReference type="Proteomes" id="UP000467305">
    <property type="component" value="Unassembled WGS sequence"/>
</dbReference>
<dbReference type="OrthoDB" id="1448774at2"/>
<feature type="transmembrane region" description="Helical" evidence="1">
    <location>
        <begin position="137"/>
        <end position="154"/>
    </location>
</feature>